<evidence type="ECO:0000256" key="1">
    <source>
        <dbReference type="SAM" id="MobiDB-lite"/>
    </source>
</evidence>
<evidence type="ECO:0000313" key="3">
    <source>
        <dbReference type="Proteomes" id="UP000001072"/>
    </source>
</evidence>
<dbReference type="EMBL" id="GL883150">
    <property type="protein sequence ID" value="EGG00178.1"/>
    <property type="molecule type" value="Genomic_DNA"/>
</dbReference>
<dbReference type="RefSeq" id="XP_007416581.1">
    <property type="nucleotide sequence ID" value="XM_007416519.1"/>
</dbReference>
<dbReference type="Proteomes" id="UP000001072">
    <property type="component" value="Unassembled WGS sequence"/>
</dbReference>
<reference evidence="3" key="1">
    <citation type="journal article" date="2011" name="Proc. Natl. Acad. Sci. U.S.A.">
        <title>Obligate biotrophy features unraveled by the genomic analysis of rust fungi.</title>
        <authorList>
            <person name="Duplessis S."/>
            <person name="Cuomo C.A."/>
            <person name="Lin Y.-C."/>
            <person name="Aerts A."/>
            <person name="Tisserant E."/>
            <person name="Veneault-Fourrey C."/>
            <person name="Joly D.L."/>
            <person name="Hacquard S."/>
            <person name="Amselem J."/>
            <person name="Cantarel B.L."/>
            <person name="Chiu R."/>
            <person name="Coutinho P.M."/>
            <person name="Feau N."/>
            <person name="Field M."/>
            <person name="Frey P."/>
            <person name="Gelhaye E."/>
            <person name="Goldberg J."/>
            <person name="Grabherr M.G."/>
            <person name="Kodira C.D."/>
            <person name="Kohler A."/>
            <person name="Kuees U."/>
            <person name="Lindquist E.A."/>
            <person name="Lucas S.M."/>
            <person name="Mago R."/>
            <person name="Mauceli E."/>
            <person name="Morin E."/>
            <person name="Murat C."/>
            <person name="Pangilinan J.L."/>
            <person name="Park R."/>
            <person name="Pearson M."/>
            <person name="Quesneville H."/>
            <person name="Rouhier N."/>
            <person name="Sakthikumar S."/>
            <person name="Salamov A.A."/>
            <person name="Schmutz J."/>
            <person name="Selles B."/>
            <person name="Shapiro H."/>
            <person name="Tanguay P."/>
            <person name="Tuskan G.A."/>
            <person name="Henrissat B."/>
            <person name="Van de Peer Y."/>
            <person name="Rouze P."/>
            <person name="Ellis J.G."/>
            <person name="Dodds P.N."/>
            <person name="Schein J.E."/>
            <person name="Zhong S."/>
            <person name="Hamelin R.C."/>
            <person name="Grigoriev I.V."/>
            <person name="Szabo L.J."/>
            <person name="Martin F."/>
        </authorList>
    </citation>
    <scope>NUCLEOTIDE SEQUENCE [LARGE SCALE GENOMIC DNA]</scope>
    <source>
        <strain evidence="3">98AG31 / pathotype 3-4-7</strain>
    </source>
</reference>
<dbReference type="GeneID" id="18930958"/>
<dbReference type="KEGG" id="mlr:MELLADRAFT_68048"/>
<sequence>MMVKMKIRAKLFESSEVTSLPVGKRGESKRNRVPRGGGEASSRFQPRSEQLDEEPLSPVLLLSLMHVRKHEWAKMPPKPPSVELHRELEAACIGLGLYTEEKIVD</sequence>
<dbReference type="InParanoid" id="F4S5D8"/>
<dbReference type="AlphaFoldDB" id="F4S5D8"/>
<feature type="region of interest" description="Disordered" evidence="1">
    <location>
        <begin position="17"/>
        <end position="53"/>
    </location>
</feature>
<protein>
    <submittedName>
        <fullName evidence="2">Uncharacterized protein</fullName>
    </submittedName>
</protein>
<evidence type="ECO:0000313" key="2">
    <source>
        <dbReference type="EMBL" id="EGG00178.1"/>
    </source>
</evidence>
<dbReference type="HOGENOM" id="CLU_2237190_0_0_1"/>
<gene>
    <name evidence="2" type="ORF">MELLADRAFT_68048</name>
</gene>
<name>F4S5D8_MELLP</name>
<keyword evidence="3" id="KW-1185">Reference proteome</keyword>
<dbReference type="VEuPathDB" id="FungiDB:MELLADRAFT_68048"/>
<accession>F4S5D8</accession>
<organism evidence="3">
    <name type="scientific">Melampsora larici-populina (strain 98AG31 / pathotype 3-4-7)</name>
    <name type="common">Poplar leaf rust fungus</name>
    <dbReference type="NCBI Taxonomy" id="747676"/>
    <lineage>
        <taxon>Eukaryota</taxon>
        <taxon>Fungi</taxon>
        <taxon>Dikarya</taxon>
        <taxon>Basidiomycota</taxon>
        <taxon>Pucciniomycotina</taxon>
        <taxon>Pucciniomycetes</taxon>
        <taxon>Pucciniales</taxon>
        <taxon>Melampsoraceae</taxon>
        <taxon>Melampsora</taxon>
    </lineage>
</organism>
<proteinExistence type="predicted"/>